<evidence type="ECO:0000256" key="1">
    <source>
        <dbReference type="SAM" id="MobiDB-lite"/>
    </source>
</evidence>
<feature type="domain" description="VOC" evidence="2">
    <location>
        <begin position="4"/>
        <end position="119"/>
    </location>
</feature>
<evidence type="ECO:0000259" key="2">
    <source>
        <dbReference type="PROSITE" id="PS51819"/>
    </source>
</evidence>
<dbReference type="AlphaFoldDB" id="I0UZB4"/>
<keyword evidence="3" id="KW-0456">Lyase</keyword>
<dbReference type="CDD" id="cd06587">
    <property type="entry name" value="VOC"/>
    <property type="match status" value="1"/>
</dbReference>
<dbReference type="InterPro" id="IPR041581">
    <property type="entry name" value="Glyoxalase_6"/>
</dbReference>
<reference evidence="3 4" key="1">
    <citation type="submission" date="2012-01" db="EMBL/GenBank/DDBJ databases">
        <title>Improved High-Quality Draft sequence of Saccharomonospora xinjiangensis XJ-54.</title>
        <authorList>
            <consortium name="US DOE Joint Genome Institute"/>
            <person name="Lucas S."/>
            <person name="Han J."/>
            <person name="Lapidus A."/>
            <person name="Cheng J.-F."/>
            <person name="Goodwin L."/>
            <person name="Pitluck S."/>
            <person name="Peters L."/>
            <person name="Mikhailova N."/>
            <person name="Teshima H."/>
            <person name="Detter J.C."/>
            <person name="Han C."/>
            <person name="Tapia R."/>
            <person name="Land M."/>
            <person name="Hauser L."/>
            <person name="Kyrpides N."/>
            <person name="Ivanova N."/>
            <person name="Pagani I."/>
            <person name="Brambilla E.-M."/>
            <person name="Klenk H.-P."/>
            <person name="Woyke T."/>
        </authorList>
    </citation>
    <scope>NUCLEOTIDE SEQUENCE [LARGE SCALE GENOMIC DNA]</scope>
    <source>
        <strain evidence="3 4">XJ-54</strain>
    </source>
</reference>
<name>I0UZB4_9PSEU</name>
<feature type="region of interest" description="Disordered" evidence="1">
    <location>
        <begin position="46"/>
        <end position="65"/>
    </location>
</feature>
<dbReference type="SUPFAM" id="SSF54593">
    <property type="entry name" value="Glyoxalase/Bleomycin resistance protein/Dihydroxybiphenyl dioxygenase"/>
    <property type="match status" value="1"/>
</dbReference>
<accession>I0UZB4</accession>
<evidence type="ECO:0000313" key="4">
    <source>
        <dbReference type="Proteomes" id="UP000004691"/>
    </source>
</evidence>
<dbReference type="PROSITE" id="PS51819">
    <property type="entry name" value="VOC"/>
    <property type="match status" value="1"/>
</dbReference>
<dbReference type="EMBL" id="JH636049">
    <property type="protein sequence ID" value="EID53217.1"/>
    <property type="molecule type" value="Genomic_DNA"/>
</dbReference>
<dbReference type="GO" id="GO:0016829">
    <property type="term" value="F:lyase activity"/>
    <property type="evidence" value="ECO:0007669"/>
    <property type="project" value="UniProtKB-KW"/>
</dbReference>
<sequence>MTLSLANVTIDCTDPRELAGFWTQALGWTVAFDFDGEFVMLSSPGTGSGNGTSLSLQRVTEPRSGKNRVHMDFAADDRVAEVRRLVGLGATELAGHKGPGLTWTVLADPEGNEFCVAQHD</sequence>
<dbReference type="Pfam" id="PF18029">
    <property type="entry name" value="Glyoxalase_6"/>
    <property type="match status" value="1"/>
</dbReference>
<dbReference type="STRING" id="882086.SacxiDRAFT_0953"/>
<dbReference type="Gene3D" id="3.10.180.10">
    <property type="entry name" value="2,3-Dihydroxybiphenyl 1,2-Dioxygenase, domain 1"/>
    <property type="match status" value="1"/>
</dbReference>
<proteinExistence type="predicted"/>
<evidence type="ECO:0000313" key="3">
    <source>
        <dbReference type="EMBL" id="EID53217.1"/>
    </source>
</evidence>
<dbReference type="eggNOG" id="COG0346">
    <property type="taxonomic scope" value="Bacteria"/>
</dbReference>
<feature type="compositionally biased region" description="Low complexity" evidence="1">
    <location>
        <begin position="46"/>
        <end position="56"/>
    </location>
</feature>
<gene>
    <name evidence="3" type="ORF">SacxiDRAFT_0953</name>
</gene>
<dbReference type="InterPro" id="IPR037523">
    <property type="entry name" value="VOC_core"/>
</dbReference>
<dbReference type="RefSeq" id="WP_006237331.1">
    <property type="nucleotide sequence ID" value="NZ_JH636049.1"/>
</dbReference>
<organism evidence="3 4">
    <name type="scientific">Saccharomonospora xinjiangensis XJ-54</name>
    <dbReference type="NCBI Taxonomy" id="882086"/>
    <lineage>
        <taxon>Bacteria</taxon>
        <taxon>Bacillati</taxon>
        <taxon>Actinomycetota</taxon>
        <taxon>Actinomycetes</taxon>
        <taxon>Pseudonocardiales</taxon>
        <taxon>Pseudonocardiaceae</taxon>
        <taxon>Saccharomonospora</taxon>
    </lineage>
</organism>
<dbReference type="OrthoDB" id="15077at2"/>
<dbReference type="Proteomes" id="UP000004691">
    <property type="component" value="Unassembled WGS sequence"/>
</dbReference>
<dbReference type="HOGENOM" id="CLU_108054_0_1_11"/>
<dbReference type="InterPro" id="IPR029068">
    <property type="entry name" value="Glyas_Bleomycin-R_OHBP_Dase"/>
</dbReference>
<protein>
    <submittedName>
        <fullName evidence="3">Lactoylglutathione lyase family protein</fullName>
    </submittedName>
</protein>
<dbReference type="PANTHER" id="PTHR35908">
    <property type="entry name" value="HYPOTHETICAL FUSION PROTEIN"/>
    <property type="match status" value="1"/>
</dbReference>
<dbReference type="PANTHER" id="PTHR35908:SF1">
    <property type="entry name" value="CONSERVED PROTEIN"/>
    <property type="match status" value="1"/>
</dbReference>
<keyword evidence="4" id="KW-1185">Reference proteome</keyword>